<organism evidence="2 3">
    <name type="scientific">Protaetiibacter intestinalis</name>
    <dbReference type="NCBI Taxonomy" id="2419774"/>
    <lineage>
        <taxon>Bacteria</taxon>
        <taxon>Bacillati</taxon>
        <taxon>Actinomycetota</taxon>
        <taxon>Actinomycetes</taxon>
        <taxon>Micrococcales</taxon>
        <taxon>Microbacteriaceae</taxon>
        <taxon>Protaetiibacter</taxon>
    </lineage>
</organism>
<dbReference type="KEGG" id="lyd:D7I47_05420"/>
<dbReference type="AlphaFoldDB" id="A0A387B9G5"/>
<sequence length="279" mass="29705">MPQKIAIEEGVLEELAQFFESQQQVMQKTRSYLEEHGHIDWKDFGLLLLIVFPIYEISWKLAISGFGIGANLVEKRRDLVKKYADEVKQLEESHHDLIRGMLQALENSGKGFGGAGGAAAGAAAGAVHHAVPVPPPDFTHQEREYPTPPPNVGTSPGGYAPPPPVSEVPPPPPPPLHEVFAPPPPPPVIGPPPIEAVLAPPPPIDHAVWLDRAAADPLGRSPELLKSLWQARTPVSFDFGSIAQLVGATPVAALPQIGNLIDSSIFSQVSAAALGAISR</sequence>
<reference evidence="3" key="1">
    <citation type="submission" date="2018-09" db="EMBL/GenBank/DDBJ databases">
        <title>Genome sequencing of strain 2DFWR-13.</title>
        <authorList>
            <person name="Heo J."/>
            <person name="Kim S.-J."/>
            <person name="Kwon S.-W."/>
        </authorList>
    </citation>
    <scope>NUCLEOTIDE SEQUENCE [LARGE SCALE GENOMIC DNA]</scope>
    <source>
        <strain evidence="3">2DFWR-13</strain>
    </source>
</reference>
<dbReference type="EMBL" id="CP032630">
    <property type="protein sequence ID" value="AYF97746.1"/>
    <property type="molecule type" value="Genomic_DNA"/>
</dbReference>
<evidence type="ECO:0000313" key="3">
    <source>
        <dbReference type="Proteomes" id="UP000278886"/>
    </source>
</evidence>
<dbReference type="Proteomes" id="UP000278886">
    <property type="component" value="Chromosome"/>
</dbReference>
<proteinExistence type="predicted"/>
<name>A0A387B9G5_9MICO</name>
<dbReference type="RefSeq" id="WP_120762095.1">
    <property type="nucleotide sequence ID" value="NZ_CP032630.1"/>
</dbReference>
<feature type="compositionally biased region" description="Pro residues" evidence="1">
    <location>
        <begin position="159"/>
        <end position="184"/>
    </location>
</feature>
<accession>A0A387B9G5</accession>
<protein>
    <submittedName>
        <fullName evidence="2">Uncharacterized protein</fullName>
    </submittedName>
</protein>
<gene>
    <name evidence="2" type="ORF">D7I47_05420</name>
</gene>
<keyword evidence="3" id="KW-1185">Reference proteome</keyword>
<evidence type="ECO:0000256" key="1">
    <source>
        <dbReference type="SAM" id="MobiDB-lite"/>
    </source>
</evidence>
<evidence type="ECO:0000313" key="2">
    <source>
        <dbReference type="EMBL" id="AYF97746.1"/>
    </source>
</evidence>
<feature type="region of interest" description="Disordered" evidence="1">
    <location>
        <begin position="130"/>
        <end position="184"/>
    </location>
</feature>